<dbReference type="InterPro" id="IPR019490">
    <property type="entry name" value="Glu6P/Mann6P_isomerase_C"/>
</dbReference>
<name>A0A6J7FC14_9ZZZZ</name>
<dbReference type="GO" id="GO:0005975">
    <property type="term" value="P:carbohydrate metabolic process"/>
    <property type="evidence" value="ECO:0007669"/>
    <property type="project" value="InterPro"/>
</dbReference>
<dbReference type="PROSITE" id="PS51464">
    <property type="entry name" value="SIS"/>
    <property type="match status" value="1"/>
</dbReference>
<dbReference type="Gene3D" id="3.40.50.10490">
    <property type="entry name" value="Glucose-6-phosphate isomerase like protein, domain 1"/>
    <property type="match status" value="2"/>
</dbReference>
<dbReference type="EMBL" id="CAEZSF010000230">
    <property type="protein sequence ID" value="CAB4553565.1"/>
    <property type="molecule type" value="Genomic_DNA"/>
</dbReference>
<gene>
    <name evidence="4" type="ORF">UFOPK1358_01778</name>
    <name evidence="5" type="ORF">UFOPK2766_00138</name>
    <name evidence="6" type="ORF">UFOPK3519_00272</name>
</gene>
<dbReference type="InterPro" id="IPR001347">
    <property type="entry name" value="SIS_dom"/>
</dbReference>
<dbReference type="AlphaFoldDB" id="A0A6J7FC14"/>
<feature type="domain" description="SIS" evidence="3">
    <location>
        <begin position="32"/>
        <end position="175"/>
    </location>
</feature>
<evidence type="ECO:0000313" key="4">
    <source>
        <dbReference type="EMBL" id="CAB4553565.1"/>
    </source>
</evidence>
<dbReference type="SUPFAM" id="SSF53697">
    <property type="entry name" value="SIS domain"/>
    <property type="match status" value="1"/>
</dbReference>
<accession>A0A6J7FC14</accession>
<dbReference type="GO" id="GO:0004476">
    <property type="term" value="F:mannose-6-phosphate isomerase activity"/>
    <property type="evidence" value="ECO:0007669"/>
    <property type="project" value="InterPro"/>
</dbReference>
<organism evidence="6">
    <name type="scientific">freshwater metagenome</name>
    <dbReference type="NCBI Taxonomy" id="449393"/>
    <lineage>
        <taxon>unclassified sequences</taxon>
        <taxon>metagenomes</taxon>
        <taxon>ecological metagenomes</taxon>
    </lineage>
</organism>
<dbReference type="InterPro" id="IPR046348">
    <property type="entry name" value="SIS_dom_sf"/>
</dbReference>
<dbReference type="GO" id="GO:0004347">
    <property type="term" value="F:glucose-6-phosphate isomerase activity"/>
    <property type="evidence" value="ECO:0007669"/>
    <property type="project" value="InterPro"/>
</dbReference>
<evidence type="ECO:0000313" key="5">
    <source>
        <dbReference type="EMBL" id="CAB4728219.1"/>
    </source>
</evidence>
<dbReference type="Pfam" id="PF10432">
    <property type="entry name" value="bact-PGI_C"/>
    <property type="match status" value="1"/>
</dbReference>
<dbReference type="EMBL" id="CAFBMG010000011">
    <property type="protein sequence ID" value="CAB4891094.1"/>
    <property type="molecule type" value="Genomic_DNA"/>
</dbReference>
<proteinExistence type="inferred from homology"/>
<evidence type="ECO:0000256" key="2">
    <source>
        <dbReference type="ARBA" id="ARBA00023235"/>
    </source>
</evidence>
<dbReference type="GO" id="GO:1901135">
    <property type="term" value="P:carbohydrate derivative metabolic process"/>
    <property type="evidence" value="ECO:0007669"/>
    <property type="project" value="InterPro"/>
</dbReference>
<evidence type="ECO:0000259" key="3">
    <source>
        <dbReference type="PROSITE" id="PS51464"/>
    </source>
</evidence>
<dbReference type="GO" id="GO:0097367">
    <property type="term" value="F:carbohydrate derivative binding"/>
    <property type="evidence" value="ECO:0007669"/>
    <property type="project" value="InterPro"/>
</dbReference>
<dbReference type="NCBIfam" id="NF006426">
    <property type="entry name" value="PRK08674.1-6"/>
    <property type="match status" value="1"/>
</dbReference>
<protein>
    <submittedName>
        <fullName evidence="6">Unannotated protein</fullName>
    </submittedName>
</protein>
<evidence type="ECO:0000313" key="6">
    <source>
        <dbReference type="EMBL" id="CAB4891094.1"/>
    </source>
</evidence>
<comment type="similarity">
    <text evidence="1">Belongs to the PGI/PMI family.</text>
</comment>
<dbReference type="EMBL" id="CAEZYU010000003">
    <property type="protein sequence ID" value="CAB4728219.1"/>
    <property type="molecule type" value="Genomic_DNA"/>
</dbReference>
<keyword evidence="2" id="KW-0413">Isomerase</keyword>
<reference evidence="6" key="1">
    <citation type="submission" date="2020-05" db="EMBL/GenBank/DDBJ databases">
        <authorList>
            <person name="Chiriac C."/>
            <person name="Salcher M."/>
            <person name="Ghai R."/>
            <person name="Kavagutti S V."/>
        </authorList>
    </citation>
    <scope>NUCLEOTIDE SEQUENCE</scope>
</reference>
<sequence>MTELVDSLGMFQAAYALPEQCAEAVARTESVAGLPPAEGISSVLILGMGGSGLAGDVVAAVAGATCPVPILVSKNYECPEFVGPDTLVIAISFSGETEETIDAVHQAVGVGARLVALAAGGHLERIAHEWGAPVIGLDSAIPMPRAAIGAVSIPPLLVLERLGLLEGASAQVDAMISQVSRRRDELLADGNQALKLAQRIGRTLPIVYGGGTLGETAAWRWKGQFNENPKVASFANRIPELTHNEICGWGQHGDVTRQVFSMLLLRHDFEHPQVQRRFELVSEICEEIVAGVYSVAAEGEGRLAQLFDLMLFGDLVTLHMAAIEGIDPGPVPILDEIKTRLR</sequence>
<dbReference type="Pfam" id="PF01380">
    <property type="entry name" value="SIS"/>
    <property type="match status" value="1"/>
</dbReference>
<dbReference type="CDD" id="cd05637">
    <property type="entry name" value="SIS_PGI_PMI_2"/>
    <property type="match status" value="1"/>
</dbReference>
<evidence type="ECO:0000256" key="1">
    <source>
        <dbReference type="ARBA" id="ARBA00010523"/>
    </source>
</evidence>